<dbReference type="PANTHER" id="PTHR43252:SF7">
    <property type="entry name" value="TRANSCRIPTIONAL REGULATOR YQJI"/>
    <property type="match status" value="1"/>
</dbReference>
<dbReference type="EMBL" id="CP117884">
    <property type="protein sequence ID" value="WDF82576.1"/>
    <property type="molecule type" value="Genomic_DNA"/>
</dbReference>
<gene>
    <name evidence="2" type="ORF">PQ472_11885</name>
</gene>
<dbReference type="Pfam" id="PF03551">
    <property type="entry name" value="PadR"/>
    <property type="match status" value="1"/>
</dbReference>
<dbReference type="RefSeq" id="WP_274260135.1">
    <property type="nucleotide sequence ID" value="NZ_CP117884.1"/>
</dbReference>
<sequence>MRKDELPMNETAFYILLSLLTPMHGYGIIQHVAEITHGRLTLGAGTTYGTLKKMQTDKLIQLVDEVDKRKIYAITDSGRELLEAERGRLQELLKNAEVIDDEG</sequence>
<dbReference type="Gene3D" id="1.10.10.10">
    <property type="entry name" value="Winged helix-like DNA-binding domain superfamily/Winged helix DNA-binding domain"/>
    <property type="match status" value="1"/>
</dbReference>
<protein>
    <submittedName>
        <fullName evidence="2">PadR family transcriptional regulator</fullName>
    </submittedName>
</protein>
<evidence type="ECO:0000259" key="1">
    <source>
        <dbReference type="Pfam" id="PF03551"/>
    </source>
</evidence>
<dbReference type="SUPFAM" id="SSF46785">
    <property type="entry name" value="Winged helix' DNA-binding domain"/>
    <property type="match status" value="1"/>
</dbReference>
<accession>A0ABY7WR41</accession>
<evidence type="ECO:0000313" key="2">
    <source>
        <dbReference type="EMBL" id="WDF82576.1"/>
    </source>
</evidence>
<dbReference type="InterPro" id="IPR036388">
    <property type="entry name" value="WH-like_DNA-bd_sf"/>
</dbReference>
<organism evidence="2 3">
    <name type="scientific">Lacticaseibacillus pabuli</name>
    <dbReference type="NCBI Taxonomy" id="3025672"/>
    <lineage>
        <taxon>Bacteria</taxon>
        <taxon>Bacillati</taxon>
        <taxon>Bacillota</taxon>
        <taxon>Bacilli</taxon>
        <taxon>Lactobacillales</taxon>
        <taxon>Lactobacillaceae</taxon>
        <taxon>Lacticaseibacillus</taxon>
    </lineage>
</organism>
<reference evidence="2 3" key="1">
    <citation type="submission" date="2023-02" db="EMBL/GenBank/DDBJ databases">
        <title>Genome sequence of Lacticaseibacillus sp. KACC 23028.</title>
        <authorList>
            <person name="Kim S."/>
            <person name="Heo J."/>
            <person name="Kwon S.-W."/>
        </authorList>
    </citation>
    <scope>NUCLEOTIDE SEQUENCE [LARGE SCALE GENOMIC DNA]</scope>
    <source>
        <strain evidence="2 3">KACC 23028</strain>
    </source>
</reference>
<dbReference type="InterPro" id="IPR005149">
    <property type="entry name" value="Tscrpt_reg_PadR_N"/>
</dbReference>
<name>A0ABY7WR41_9LACO</name>
<evidence type="ECO:0000313" key="3">
    <source>
        <dbReference type="Proteomes" id="UP001220377"/>
    </source>
</evidence>
<proteinExistence type="predicted"/>
<dbReference type="PANTHER" id="PTHR43252">
    <property type="entry name" value="TRANSCRIPTIONAL REGULATOR YQJI"/>
    <property type="match status" value="1"/>
</dbReference>
<dbReference type="InterPro" id="IPR036390">
    <property type="entry name" value="WH_DNA-bd_sf"/>
</dbReference>
<feature type="domain" description="Transcription regulator PadR N-terminal" evidence="1">
    <location>
        <begin position="17"/>
        <end position="83"/>
    </location>
</feature>
<dbReference type="Proteomes" id="UP001220377">
    <property type="component" value="Chromosome"/>
</dbReference>
<keyword evidence="3" id="KW-1185">Reference proteome</keyword>